<gene>
    <name evidence="4" type="ORF">GC101_08950</name>
</gene>
<feature type="domain" description="DUF3502" evidence="3">
    <location>
        <begin position="465"/>
        <end position="534"/>
    </location>
</feature>
<feature type="chain" id="PRO_5045303284" evidence="2">
    <location>
        <begin position="23"/>
        <end position="537"/>
    </location>
</feature>
<dbReference type="RefSeq" id="WP_171716943.1">
    <property type="nucleotide sequence ID" value="NZ_WHOB01000021.1"/>
</dbReference>
<protein>
    <submittedName>
        <fullName evidence="4">Extracellular solute-binding protein</fullName>
    </submittedName>
</protein>
<proteinExistence type="predicted"/>
<feature type="coiled-coil region" evidence="1">
    <location>
        <begin position="499"/>
        <end position="526"/>
    </location>
</feature>
<keyword evidence="5" id="KW-1185">Reference proteome</keyword>
<dbReference type="EMBL" id="WHOB01000021">
    <property type="protein sequence ID" value="NOU79009.1"/>
    <property type="molecule type" value="Genomic_DNA"/>
</dbReference>
<dbReference type="Pfam" id="PF01547">
    <property type="entry name" value="SBP_bac_1"/>
    <property type="match status" value="1"/>
</dbReference>
<evidence type="ECO:0000256" key="2">
    <source>
        <dbReference type="SAM" id="SignalP"/>
    </source>
</evidence>
<dbReference type="InterPro" id="IPR050490">
    <property type="entry name" value="Bact_solute-bd_prot1"/>
</dbReference>
<dbReference type="Gene3D" id="3.40.190.10">
    <property type="entry name" value="Periplasmic binding protein-like II"/>
    <property type="match status" value="2"/>
</dbReference>
<organism evidence="4 5">
    <name type="scientific">Paenibacillus phytohabitans</name>
    <dbReference type="NCBI Taxonomy" id="2654978"/>
    <lineage>
        <taxon>Bacteria</taxon>
        <taxon>Bacillati</taxon>
        <taxon>Bacillota</taxon>
        <taxon>Bacilli</taxon>
        <taxon>Bacillales</taxon>
        <taxon>Paenibacillaceae</taxon>
        <taxon>Paenibacillus</taxon>
    </lineage>
</organism>
<evidence type="ECO:0000313" key="4">
    <source>
        <dbReference type="EMBL" id="NOU79009.1"/>
    </source>
</evidence>
<evidence type="ECO:0000313" key="5">
    <source>
        <dbReference type="Proteomes" id="UP000596857"/>
    </source>
</evidence>
<evidence type="ECO:0000259" key="3">
    <source>
        <dbReference type="Pfam" id="PF12010"/>
    </source>
</evidence>
<dbReference type="SUPFAM" id="SSF53850">
    <property type="entry name" value="Periplasmic binding protein-like II"/>
    <property type="match status" value="1"/>
</dbReference>
<dbReference type="PROSITE" id="PS51257">
    <property type="entry name" value="PROKAR_LIPOPROTEIN"/>
    <property type="match status" value="1"/>
</dbReference>
<dbReference type="InterPro" id="IPR022627">
    <property type="entry name" value="DUF3502"/>
</dbReference>
<keyword evidence="1" id="KW-0175">Coiled coil</keyword>
<comment type="caution">
    <text evidence="4">The sequence shown here is derived from an EMBL/GenBank/DDBJ whole genome shotgun (WGS) entry which is preliminary data.</text>
</comment>
<dbReference type="Proteomes" id="UP000596857">
    <property type="component" value="Unassembled WGS sequence"/>
</dbReference>
<dbReference type="PANTHER" id="PTHR43649">
    <property type="entry name" value="ARABINOSE-BINDING PROTEIN-RELATED"/>
    <property type="match status" value="1"/>
</dbReference>
<reference evidence="4 5" key="1">
    <citation type="submission" date="2019-10" db="EMBL/GenBank/DDBJ databases">
        <title>Description of Paenibacillus terricola sp. nov.</title>
        <authorList>
            <person name="Carlier A."/>
            <person name="Qi S."/>
        </authorList>
    </citation>
    <scope>NUCLEOTIDE SEQUENCE [LARGE SCALE GENOMIC DNA]</scope>
    <source>
        <strain evidence="4 5">LMG 31459</strain>
    </source>
</reference>
<dbReference type="InterPro" id="IPR006059">
    <property type="entry name" value="SBP"/>
</dbReference>
<dbReference type="PANTHER" id="PTHR43649:SF17">
    <property type="entry name" value="ABC TRANSPORTER SOLUTE BINDING PROTEIN-SUGAR TRANSPORT"/>
    <property type="match status" value="1"/>
</dbReference>
<sequence>MRKMFRWPSIIASTLLLTTALAGCGGSGNNNQEASNATKATTVPTEVAATDTPAASPAVDISKEVKLKMYLIGDKPKDFDLVYGEVNKLLKEDINATVDVSFLSWSDWKQKYPLLFASGDDFDLIFTANWAQYSAQASKGGFLELTKDMIDQYMPKTAGNMYPEAWEQAKIDGKVYMLPYNYKEIQGEFSILRGDLLDKYGLTADEVMKDSKSIEKYYEAFTKDTKLPALLGGGRTWSGMPLYWPREMMKNWFHIDGTGNYHMYYDDTQGSPKVFSYIDSDAFVEGVKVTKEWVDKGIVSKSAMVNKSSDALNDFLSGKVPFSSFNLLTTNSNFITVNAEHPEWKAVVKDANFGNPVDLKPYTQGGMAINRLSKNPERALMLLDLFRNDERYFNLTTYGIDGTHYTLSADGKGVVPSADNSNFGIDSGSPWGWRDDILYKKVDGGIPEYQQFRDNMIATAVSPKLQSFVFDDTSVKNEIATVNNVLEQYEKPMVYGIIKKSVEEDIQDLRERLKKAGSEKVVAEIQKQVDAYLAASK</sequence>
<accession>A0ABX1YGY6</accession>
<keyword evidence="2" id="KW-0732">Signal</keyword>
<evidence type="ECO:0000256" key="1">
    <source>
        <dbReference type="SAM" id="Coils"/>
    </source>
</evidence>
<dbReference type="Pfam" id="PF12010">
    <property type="entry name" value="DUF3502"/>
    <property type="match status" value="1"/>
</dbReference>
<feature type="signal peptide" evidence="2">
    <location>
        <begin position="1"/>
        <end position="22"/>
    </location>
</feature>
<name>A0ABX1YGY6_9BACL</name>